<dbReference type="EMBL" id="SCEB01214303">
    <property type="protein sequence ID" value="RXM36164.1"/>
    <property type="molecule type" value="Genomic_DNA"/>
</dbReference>
<gene>
    <name evidence="2" type="ORF">EOD39_0835</name>
</gene>
<comment type="caution">
    <text evidence="2">The sequence shown here is derived from an EMBL/GenBank/DDBJ whole genome shotgun (WGS) entry which is preliminary data.</text>
</comment>
<keyword evidence="3" id="KW-1185">Reference proteome</keyword>
<sequence length="176" mass="19280">MTVLEIARFVAFEVQVGDLTKFTVIAKVNLWSVLEKASHLIATLEGPAKQALLDLPSGSRAGLWRFMHRPTLPVQEKATRNSTEGPTVCPETGARGKTGSPSRRHRVPIPMGIPGCPTSDDVGYAELTSDPDSGTETEERAVRAIQPTVQKEAFRPQAWRRNKKSTGRPQLNLSSH</sequence>
<evidence type="ECO:0000256" key="1">
    <source>
        <dbReference type="SAM" id="MobiDB-lite"/>
    </source>
</evidence>
<name>A0A444UM12_ACIRT</name>
<dbReference type="Proteomes" id="UP000289886">
    <property type="component" value="Unassembled WGS sequence"/>
</dbReference>
<reference evidence="2 3" key="1">
    <citation type="submission" date="2019-01" db="EMBL/GenBank/DDBJ databases">
        <title>Draft Genome and Complete Hox-Cluster Characterization of the Sterlet Sturgeon (Acipenser ruthenus).</title>
        <authorList>
            <person name="Wei Q."/>
        </authorList>
    </citation>
    <scope>NUCLEOTIDE SEQUENCE [LARGE SCALE GENOMIC DNA]</scope>
    <source>
        <strain evidence="2">WHYD16114868_AA</strain>
        <tissue evidence="2">Blood</tissue>
    </source>
</reference>
<evidence type="ECO:0000313" key="2">
    <source>
        <dbReference type="EMBL" id="RXM36164.1"/>
    </source>
</evidence>
<dbReference type="AlphaFoldDB" id="A0A444UM12"/>
<feature type="compositionally biased region" description="Polar residues" evidence="1">
    <location>
        <begin position="167"/>
        <end position="176"/>
    </location>
</feature>
<organism evidence="2 3">
    <name type="scientific">Acipenser ruthenus</name>
    <name type="common">Sterlet sturgeon</name>
    <dbReference type="NCBI Taxonomy" id="7906"/>
    <lineage>
        <taxon>Eukaryota</taxon>
        <taxon>Metazoa</taxon>
        <taxon>Chordata</taxon>
        <taxon>Craniata</taxon>
        <taxon>Vertebrata</taxon>
        <taxon>Euteleostomi</taxon>
        <taxon>Actinopterygii</taxon>
        <taxon>Chondrostei</taxon>
        <taxon>Acipenseriformes</taxon>
        <taxon>Acipenseridae</taxon>
        <taxon>Acipenser</taxon>
    </lineage>
</organism>
<accession>A0A444UM12</accession>
<protein>
    <submittedName>
        <fullName evidence="2">Uncharacterized protein</fullName>
    </submittedName>
</protein>
<feature type="region of interest" description="Disordered" evidence="1">
    <location>
        <begin position="76"/>
        <end position="176"/>
    </location>
</feature>
<proteinExistence type="predicted"/>
<evidence type="ECO:0000313" key="3">
    <source>
        <dbReference type="Proteomes" id="UP000289886"/>
    </source>
</evidence>